<dbReference type="EMBL" id="JBHSWD010000002">
    <property type="protein sequence ID" value="MFC6592710.1"/>
    <property type="molecule type" value="Genomic_DNA"/>
</dbReference>
<name>A0ABW1YEF4_9DEIO</name>
<dbReference type="RefSeq" id="WP_380084005.1">
    <property type="nucleotide sequence ID" value="NZ_JBHSWD010000002.1"/>
</dbReference>
<sequence>MTATNRYNTSAYNVVLRDALGGNTTVFDYADLTAATGTGSNGGQVLFSDCSAAFGTLDAAAINAADAICIGYDQNGDGAVNASDVLPQNGTVSTTLTFVVRQ</sequence>
<evidence type="ECO:0000313" key="2">
    <source>
        <dbReference type="Proteomes" id="UP001596297"/>
    </source>
</evidence>
<proteinExistence type="predicted"/>
<dbReference type="Proteomes" id="UP001596297">
    <property type="component" value="Unassembled WGS sequence"/>
</dbReference>
<comment type="caution">
    <text evidence="1">The sequence shown here is derived from an EMBL/GenBank/DDBJ whole genome shotgun (WGS) entry which is preliminary data.</text>
</comment>
<organism evidence="1 2">
    <name type="scientific">Deinococcus lacus</name>
    <dbReference type="NCBI Taxonomy" id="392561"/>
    <lineage>
        <taxon>Bacteria</taxon>
        <taxon>Thermotogati</taxon>
        <taxon>Deinococcota</taxon>
        <taxon>Deinococci</taxon>
        <taxon>Deinococcales</taxon>
        <taxon>Deinococcaceae</taxon>
        <taxon>Deinococcus</taxon>
    </lineage>
</organism>
<evidence type="ECO:0000313" key="1">
    <source>
        <dbReference type="EMBL" id="MFC6592710.1"/>
    </source>
</evidence>
<keyword evidence="2" id="KW-1185">Reference proteome</keyword>
<gene>
    <name evidence="1" type="ORF">ACFP81_12370</name>
</gene>
<accession>A0ABW1YEF4</accession>
<protein>
    <submittedName>
        <fullName evidence="1">Uncharacterized protein</fullName>
    </submittedName>
</protein>
<reference evidence="2" key="1">
    <citation type="journal article" date="2019" name="Int. J. Syst. Evol. Microbiol.">
        <title>The Global Catalogue of Microorganisms (GCM) 10K type strain sequencing project: providing services to taxonomists for standard genome sequencing and annotation.</title>
        <authorList>
            <consortium name="The Broad Institute Genomics Platform"/>
            <consortium name="The Broad Institute Genome Sequencing Center for Infectious Disease"/>
            <person name="Wu L."/>
            <person name="Ma J."/>
        </authorList>
    </citation>
    <scope>NUCLEOTIDE SEQUENCE [LARGE SCALE GENOMIC DNA]</scope>
    <source>
        <strain evidence="2">CGMCC 1.15772</strain>
    </source>
</reference>